<dbReference type="PANTHER" id="PTHR46558">
    <property type="entry name" value="TRACRIPTIONAL REGULATORY PROTEIN-RELATED-RELATED"/>
    <property type="match status" value="1"/>
</dbReference>
<evidence type="ECO:0000256" key="1">
    <source>
        <dbReference type="ARBA" id="ARBA00023125"/>
    </source>
</evidence>
<proteinExistence type="predicted"/>
<dbReference type="GO" id="GO:0003677">
    <property type="term" value="F:DNA binding"/>
    <property type="evidence" value="ECO:0007669"/>
    <property type="project" value="UniProtKB-KW"/>
</dbReference>
<dbReference type="Gene3D" id="1.10.260.40">
    <property type="entry name" value="lambda repressor-like DNA-binding domains"/>
    <property type="match status" value="1"/>
</dbReference>
<organism evidence="3 4">
    <name type="scientific">Streptococcus hyointestinalis</name>
    <dbReference type="NCBI Taxonomy" id="1337"/>
    <lineage>
        <taxon>Bacteria</taxon>
        <taxon>Bacillati</taxon>
        <taxon>Bacillota</taxon>
        <taxon>Bacilli</taxon>
        <taxon>Lactobacillales</taxon>
        <taxon>Streptococcaceae</taxon>
        <taxon>Streptococcus</taxon>
    </lineage>
</organism>
<name>A0A380KGP0_9STRE</name>
<dbReference type="OrthoDB" id="9805856at2"/>
<evidence type="ECO:0000259" key="2">
    <source>
        <dbReference type="PROSITE" id="PS50943"/>
    </source>
</evidence>
<keyword evidence="1" id="KW-0238">DNA-binding</keyword>
<dbReference type="InterPro" id="IPR001387">
    <property type="entry name" value="Cro/C1-type_HTH"/>
</dbReference>
<sequence>MFSERLKALRNELGFTQTQIANQLNVKQQTYAKWESGKGKPRATTLEKLASLLKVSTDYLLGNTDIKNPEETISDVDMLFRRTSKDLTPGQQEVFKKELMDFMEMRRKAFEEDNK</sequence>
<dbReference type="CDD" id="cd00093">
    <property type="entry name" value="HTH_XRE"/>
    <property type="match status" value="1"/>
</dbReference>
<protein>
    <submittedName>
        <fullName evidence="3">Putative transcriptional regulator</fullName>
    </submittedName>
</protein>
<dbReference type="Proteomes" id="UP000254924">
    <property type="component" value="Unassembled WGS sequence"/>
</dbReference>
<dbReference type="SMART" id="SM00530">
    <property type="entry name" value="HTH_XRE"/>
    <property type="match status" value="1"/>
</dbReference>
<gene>
    <name evidence="3" type="primary">immR_4</name>
    <name evidence="3" type="ORF">NCTC12224_02606</name>
</gene>
<feature type="domain" description="HTH cro/C1-type" evidence="2">
    <location>
        <begin position="6"/>
        <end position="60"/>
    </location>
</feature>
<dbReference type="Pfam" id="PF01381">
    <property type="entry name" value="HTH_3"/>
    <property type="match status" value="1"/>
</dbReference>
<accession>A0A380KGP0</accession>
<evidence type="ECO:0000313" key="4">
    <source>
        <dbReference type="Proteomes" id="UP000254924"/>
    </source>
</evidence>
<reference evidence="3 4" key="1">
    <citation type="submission" date="2018-06" db="EMBL/GenBank/DDBJ databases">
        <authorList>
            <consortium name="Pathogen Informatics"/>
            <person name="Doyle S."/>
        </authorList>
    </citation>
    <scope>NUCLEOTIDE SEQUENCE [LARGE SCALE GENOMIC DNA]</scope>
    <source>
        <strain evidence="3 4">NCTC12224</strain>
    </source>
</reference>
<dbReference type="EMBL" id="UHFN01000007">
    <property type="protein sequence ID" value="SUN63734.1"/>
    <property type="molecule type" value="Genomic_DNA"/>
</dbReference>
<dbReference type="InterPro" id="IPR010982">
    <property type="entry name" value="Lambda_DNA-bd_dom_sf"/>
</dbReference>
<dbReference type="SUPFAM" id="SSF47413">
    <property type="entry name" value="lambda repressor-like DNA-binding domains"/>
    <property type="match status" value="1"/>
</dbReference>
<dbReference type="PROSITE" id="PS50943">
    <property type="entry name" value="HTH_CROC1"/>
    <property type="match status" value="1"/>
</dbReference>
<dbReference type="PANTHER" id="PTHR46558:SF11">
    <property type="entry name" value="HTH-TYPE TRANSCRIPTIONAL REGULATOR XRE"/>
    <property type="match status" value="1"/>
</dbReference>
<evidence type="ECO:0000313" key="3">
    <source>
        <dbReference type="EMBL" id="SUN63734.1"/>
    </source>
</evidence>
<dbReference type="AlphaFoldDB" id="A0A380KGP0"/>
<keyword evidence="4" id="KW-1185">Reference proteome</keyword>